<dbReference type="Pfam" id="PF07238">
    <property type="entry name" value="PilZ"/>
    <property type="match status" value="1"/>
</dbReference>
<sequence>MFNRRRQKRLANFDDIISVTYKYGFFSPKKTALSVINIGGGGLKLAIAKKIKKGVLLAIDIMLRGSEHVLPAKGEVVWVKKRENSAQKSYYEIGIQFTKIDPLSICKVYNHFKDRGLKLEIN</sequence>
<dbReference type="AlphaFoldDB" id="A0A2H0LYV3"/>
<accession>A0A2H0LYV3</accession>
<dbReference type="Gene3D" id="2.40.10.220">
    <property type="entry name" value="predicted glycosyltransferase like domains"/>
    <property type="match status" value="1"/>
</dbReference>
<dbReference type="GO" id="GO:0035438">
    <property type="term" value="F:cyclic-di-GMP binding"/>
    <property type="evidence" value="ECO:0007669"/>
    <property type="project" value="InterPro"/>
</dbReference>
<feature type="domain" description="PilZ" evidence="1">
    <location>
        <begin position="3"/>
        <end position="102"/>
    </location>
</feature>
<dbReference type="SUPFAM" id="SSF141371">
    <property type="entry name" value="PilZ domain-like"/>
    <property type="match status" value="1"/>
</dbReference>
<organism evidence="2 3">
    <name type="scientific">Candidatus Ghiorseimicrobium undicola</name>
    <dbReference type="NCBI Taxonomy" id="1974746"/>
    <lineage>
        <taxon>Bacteria</taxon>
        <taxon>Pseudomonadati</taxon>
        <taxon>Candidatus Omnitrophota</taxon>
        <taxon>Candidatus Ghiorseimicrobium</taxon>
    </lineage>
</organism>
<dbReference type="Proteomes" id="UP000229641">
    <property type="component" value="Unassembled WGS sequence"/>
</dbReference>
<name>A0A2H0LYV3_9BACT</name>
<comment type="caution">
    <text evidence="2">The sequence shown here is derived from an EMBL/GenBank/DDBJ whole genome shotgun (WGS) entry which is preliminary data.</text>
</comment>
<evidence type="ECO:0000313" key="2">
    <source>
        <dbReference type="EMBL" id="PIQ89556.1"/>
    </source>
</evidence>
<dbReference type="InterPro" id="IPR009875">
    <property type="entry name" value="PilZ_domain"/>
</dbReference>
<gene>
    <name evidence="2" type="ORF">COV72_02730</name>
</gene>
<evidence type="ECO:0000259" key="1">
    <source>
        <dbReference type="Pfam" id="PF07238"/>
    </source>
</evidence>
<protein>
    <recommendedName>
        <fullName evidence="1">PilZ domain-containing protein</fullName>
    </recommendedName>
</protein>
<proteinExistence type="predicted"/>
<reference evidence="2 3" key="1">
    <citation type="submission" date="2017-09" db="EMBL/GenBank/DDBJ databases">
        <title>Depth-based differentiation of microbial function through sediment-hosted aquifers and enrichment of novel symbionts in the deep terrestrial subsurface.</title>
        <authorList>
            <person name="Probst A.J."/>
            <person name="Ladd B."/>
            <person name="Jarett J.K."/>
            <person name="Geller-Mcgrath D.E."/>
            <person name="Sieber C.M."/>
            <person name="Emerson J.B."/>
            <person name="Anantharaman K."/>
            <person name="Thomas B.C."/>
            <person name="Malmstrom R."/>
            <person name="Stieglmeier M."/>
            <person name="Klingl A."/>
            <person name="Woyke T."/>
            <person name="Ryan C.M."/>
            <person name="Banfield J.F."/>
        </authorList>
    </citation>
    <scope>NUCLEOTIDE SEQUENCE [LARGE SCALE GENOMIC DNA]</scope>
    <source>
        <strain evidence="2">CG11_big_fil_rev_8_21_14_0_20_42_13</strain>
    </source>
</reference>
<evidence type="ECO:0000313" key="3">
    <source>
        <dbReference type="Proteomes" id="UP000229641"/>
    </source>
</evidence>
<dbReference type="EMBL" id="PCWA01000035">
    <property type="protein sequence ID" value="PIQ89556.1"/>
    <property type="molecule type" value="Genomic_DNA"/>
</dbReference>